<name>A0AA37F8Q3_9ARCH</name>
<evidence type="ECO:0000313" key="1">
    <source>
        <dbReference type="EMBL" id="GGM67465.1"/>
    </source>
</evidence>
<accession>A0AA37F8Q3</accession>
<reference evidence="1" key="1">
    <citation type="journal article" date="2014" name="Int. J. Syst. Evol. Microbiol.">
        <title>Complete genome sequence of Corynebacterium casei LMG S-19264T (=DSM 44701T), isolated from a smear-ripened cheese.</title>
        <authorList>
            <consortium name="US DOE Joint Genome Institute (JGI-PGF)"/>
            <person name="Walter F."/>
            <person name="Albersmeier A."/>
            <person name="Kalinowski J."/>
            <person name="Ruckert C."/>
        </authorList>
    </citation>
    <scope>NUCLEOTIDE SEQUENCE</scope>
    <source>
        <strain evidence="1">JCM 13583</strain>
    </source>
</reference>
<dbReference type="EMBL" id="BMNY01000001">
    <property type="protein sequence ID" value="GGM67465.1"/>
    <property type="molecule type" value="Genomic_DNA"/>
</dbReference>
<protein>
    <submittedName>
        <fullName evidence="1">Regulator of amino acid metabolism, contains ACT domain protein</fullName>
    </submittedName>
</protein>
<reference evidence="1" key="2">
    <citation type="submission" date="2022-09" db="EMBL/GenBank/DDBJ databases">
        <authorList>
            <person name="Sun Q."/>
            <person name="Ohkuma M."/>
        </authorList>
    </citation>
    <scope>NUCLEOTIDE SEQUENCE</scope>
    <source>
        <strain evidence="1">JCM 13583</strain>
    </source>
</reference>
<dbReference type="PIRSF" id="PIRSF004897">
    <property type="entry name" value="UCP004897_ACT"/>
    <property type="match status" value="1"/>
</dbReference>
<organism evidence="1 2">
    <name type="scientific">Thermogymnomonas acidicola</name>
    <dbReference type="NCBI Taxonomy" id="399579"/>
    <lineage>
        <taxon>Archaea</taxon>
        <taxon>Methanobacteriati</taxon>
        <taxon>Thermoplasmatota</taxon>
        <taxon>Thermoplasmata</taxon>
        <taxon>Thermoplasmatales</taxon>
        <taxon>Thermogymnomonas</taxon>
    </lineage>
</organism>
<sequence>MLLILEEYFKNYPIKRRIVEGLYNLGISVVDGRFYLGGMEISISEIAKAFRVNRRTVYDTLRFIEATPQVKAVMEKIKPSVDICDVVPLMGHQVITIRTTMGYFSRTLAAVGEIVSRYGCYIREFTAKNYGSNDTFIRIIFFRPIPERVINDLSAIDGVRRVEIASPEPLDGKLLCDICEVKVCPNKLSSGLKEIEE</sequence>
<keyword evidence="2" id="KW-1185">Reference proteome</keyword>
<dbReference type="InterPro" id="IPR014424">
    <property type="entry name" value="UCP004897_ACT"/>
</dbReference>
<dbReference type="AlphaFoldDB" id="A0AA37F8Q3"/>
<dbReference type="RefSeq" id="WP_188679549.1">
    <property type="nucleotide sequence ID" value="NZ_BMNY01000001.1"/>
</dbReference>
<dbReference type="Proteomes" id="UP000632195">
    <property type="component" value="Unassembled WGS sequence"/>
</dbReference>
<proteinExistence type="predicted"/>
<comment type="caution">
    <text evidence="1">The sequence shown here is derived from an EMBL/GenBank/DDBJ whole genome shotgun (WGS) entry which is preliminary data.</text>
</comment>
<evidence type="ECO:0000313" key="2">
    <source>
        <dbReference type="Proteomes" id="UP000632195"/>
    </source>
</evidence>
<gene>
    <name evidence="1" type="ORF">GCM10007108_01910</name>
</gene>